<reference evidence="7" key="1">
    <citation type="submission" date="2023-04" db="EMBL/GenBank/DDBJ databases">
        <title>Candida boidinii NBRC 10035.</title>
        <authorList>
            <person name="Ichikawa N."/>
            <person name="Sato H."/>
            <person name="Tonouchi N."/>
        </authorList>
    </citation>
    <scope>NUCLEOTIDE SEQUENCE</scope>
    <source>
        <strain evidence="7">NBRC 10035</strain>
    </source>
</reference>
<dbReference type="GO" id="GO:0006516">
    <property type="term" value="P:glycoprotein catabolic process"/>
    <property type="evidence" value="ECO:0007669"/>
    <property type="project" value="TreeGrafter"/>
</dbReference>
<dbReference type="Gene3D" id="3.10.620.30">
    <property type="match status" value="1"/>
</dbReference>
<proteinExistence type="inferred from homology"/>
<organism evidence="7 8">
    <name type="scientific">Candida boidinii</name>
    <name type="common">Yeast</name>
    <dbReference type="NCBI Taxonomy" id="5477"/>
    <lineage>
        <taxon>Eukaryota</taxon>
        <taxon>Fungi</taxon>
        <taxon>Dikarya</taxon>
        <taxon>Ascomycota</taxon>
        <taxon>Saccharomycotina</taxon>
        <taxon>Pichiomycetes</taxon>
        <taxon>Pichiales</taxon>
        <taxon>Pichiaceae</taxon>
        <taxon>Ogataea</taxon>
        <taxon>Ogataea/Candida clade</taxon>
    </lineage>
</organism>
<dbReference type="SUPFAM" id="SSF54001">
    <property type="entry name" value="Cysteine proteinases"/>
    <property type="match status" value="1"/>
</dbReference>
<comment type="similarity">
    <text evidence="1">Belongs to the transglutaminase-like superfamily. PNGase family.</text>
</comment>
<dbReference type="PANTHER" id="PTHR12143:SF19">
    <property type="entry name" value="PEPTIDE-N(4)-(N-ACETYL-BETA-GLUCOSAMINYL)ASPARAGINE AMIDASE"/>
    <property type="match status" value="1"/>
</dbReference>
<evidence type="ECO:0000256" key="4">
    <source>
        <dbReference type="ARBA" id="ARBA00032858"/>
    </source>
</evidence>
<evidence type="ECO:0000256" key="5">
    <source>
        <dbReference type="SAM" id="MobiDB-lite"/>
    </source>
</evidence>
<protein>
    <recommendedName>
        <fullName evidence="4">Peptide:N-glycanase 1</fullName>
    </recommendedName>
</protein>
<dbReference type="GO" id="GO:0005634">
    <property type="term" value="C:nucleus"/>
    <property type="evidence" value="ECO:0007669"/>
    <property type="project" value="TreeGrafter"/>
</dbReference>
<gene>
    <name evidence="7" type="ORF">Cboi02_000255100</name>
</gene>
<accession>A0A9W6WGQ5</accession>
<feature type="domain" description="Transglutaminase-like" evidence="6">
    <location>
        <begin position="177"/>
        <end position="232"/>
    </location>
</feature>
<evidence type="ECO:0000256" key="2">
    <source>
        <dbReference type="ARBA" id="ARBA00022723"/>
    </source>
</evidence>
<feature type="region of interest" description="Disordered" evidence="5">
    <location>
        <begin position="327"/>
        <end position="356"/>
    </location>
</feature>
<evidence type="ECO:0000256" key="3">
    <source>
        <dbReference type="ARBA" id="ARBA00022833"/>
    </source>
</evidence>
<keyword evidence="3" id="KW-0862">Zinc</keyword>
<sequence length="356" mass="41672">MIDPAEVTKVVKSAYINYQRSYVRKVNENLRKNKRIENTLQKYPFASKVLQLGSLMDPYKDELHLSKALDIILESPVYSRVDERENASKEEDKGLDYTDILVQELLKWYKEEFFKWVNKPICSRCHNDVQEKIIGLPPVKPFTSEHSIGGASIVERYKCLNCQHLILFPRYNNPSTLLDTREGRCGEWNNCFILILKSLSIQTRYLWNAEDHVWCEYFSPKMKRWIHLDSCENAFDNPLLYNEGWNKKMSYVFAISEHYIVDVSDKYIKHNSPNKLPRNKISSTSLQRVLTVFNSKNFAEIQEDKIFYEVITDFINDVEATKKIRDGATVTAKDEDMKPRQSGVGEWTKNRGENGQ</sequence>
<dbReference type="InterPro" id="IPR038765">
    <property type="entry name" value="Papain-like_cys_pep_sf"/>
</dbReference>
<dbReference type="GO" id="GO:0000224">
    <property type="term" value="F:peptide-N4-(N-acetyl-beta-glucosaminyl)asparagine amidase activity"/>
    <property type="evidence" value="ECO:0007669"/>
    <property type="project" value="TreeGrafter"/>
</dbReference>
<name>A0A9W6WGQ5_CANBO</name>
<evidence type="ECO:0000313" key="7">
    <source>
        <dbReference type="EMBL" id="GME69777.1"/>
    </source>
</evidence>
<dbReference type="InterPro" id="IPR018325">
    <property type="entry name" value="Rad4/PNGase_transGLS-fold"/>
</dbReference>
<dbReference type="InterPro" id="IPR002931">
    <property type="entry name" value="Transglutaminase-like"/>
</dbReference>
<comment type="caution">
    <text evidence="7">The sequence shown here is derived from an EMBL/GenBank/DDBJ whole genome shotgun (WGS) entry which is preliminary data.</text>
</comment>
<keyword evidence="8" id="KW-1185">Reference proteome</keyword>
<feature type="compositionally biased region" description="Basic and acidic residues" evidence="5">
    <location>
        <begin position="327"/>
        <end position="339"/>
    </location>
</feature>
<keyword evidence="2" id="KW-0479">Metal-binding</keyword>
<evidence type="ECO:0000256" key="1">
    <source>
        <dbReference type="ARBA" id="ARBA00009390"/>
    </source>
</evidence>
<dbReference type="Pfam" id="PF03835">
    <property type="entry name" value="Rad4"/>
    <property type="match status" value="1"/>
</dbReference>
<evidence type="ECO:0000313" key="8">
    <source>
        <dbReference type="Proteomes" id="UP001165120"/>
    </source>
</evidence>
<dbReference type="SMART" id="SM00460">
    <property type="entry name" value="TGc"/>
    <property type="match status" value="1"/>
</dbReference>
<dbReference type="GO" id="GO:0005829">
    <property type="term" value="C:cytosol"/>
    <property type="evidence" value="ECO:0007669"/>
    <property type="project" value="TreeGrafter"/>
</dbReference>
<dbReference type="Gene3D" id="2.20.25.10">
    <property type="match status" value="1"/>
</dbReference>
<dbReference type="Proteomes" id="UP001165120">
    <property type="component" value="Unassembled WGS sequence"/>
</dbReference>
<dbReference type="InterPro" id="IPR050883">
    <property type="entry name" value="PNGase"/>
</dbReference>
<dbReference type="EMBL" id="BSXN01000775">
    <property type="protein sequence ID" value="GME69777.1"/>
    <property type="molecule type" value="Genomic_DNA"/>
</dbReference>
<dbReference type="GO" id="GO:0046872">
    <property type="term" value="F:metal ion binding"/>
    <property type="evidence" value="ECO:0007669"/>
    <property type="project" value="UniProtKB-KW"/>
</dbReference>
<dbReference type="PANTHER" id="PTHR12143">
    <property type="entry name" value="PEPTIDE N-GLYCANASE PNGASE -RELATED"/>
    <property type="match status" value="1"/>
</dbReference>
<evidence type="ECO:0000259" key="6">
    <source>
        <dbReference type="SMART" id="SM00460"/>
    </source>
</evidence>
<dbReference type="AlphaFoldDB" id="A0A9W6WGQ5"/>